<dbReference type="AlphaFoldDB" id="A0AAU9NC59"/>
<comment type="caution">
    <text evidence="1">The sequence shown here is derived from an EMBL/GenBank/DDBJ whole genome shotgun (WGS) entry which is preliminary data.</text>
</comment>
<keyword evidence="2" id="KW-1185">Reference proteome</keyword>
<organism evidence="1 2">
    <name type="scientific">Lactuca virosa</name>
    <dbReference type="NCBI Taxonomy" id="75947"/>
    <lineage>
        <taxon>Eukaryota</taxon>
        <taxon>Viridiplantae</taxon>
        <taxon>Streptophyta</taxon>
        <taxon>Embryophyta</taxon>
        <taxon>Tracheophyta</taxon>
        <taxon>Spermatophyta</taxon>
        <taxon>Magnoliopsida</taxon>
        <taxon>eudicotyledons</taxon>
        <taxon>Gunneridae</taxon>
        <taxon>Pentapetalae</taxon>
        <taxon>asterids</taxon>
        <taxon>campanulids</taxon>
        <taxon>Asterales</taxon>
        <taxon>Asteraceae</taxon>
        <taxon>Cichorioideae</taxon>
        <taxon>Cichorieae</taxon>
        <taxon>Lactucinae</taxon>
        <taxon>Lactuca</taxon>
    </lineage>
</organism>
<gene>
    <name evidence="1" type="ORF">LVIROSA_LOCUS19592</name>
</gene>
<evidence type="ECO:0000313" key="1">
    <source>
        <dbReference type="EMBL" id="CAH1432975.1"/>
    </source>
</evidence>
<proteinExistence type="predicted"/>
<protein>
    <submittedName>
        <fullName evidence="1">Uncharacterized protein</fullName>
    </submittedName>
</protein>
<dbReference type="EMBL" id="CAKMRJ010003334">
    <property type="protein sequence ID" value="CAH1432975.1"/>
    <property type="molecule type" value="Genomic_DNA"/>
</dbReference>
<sequence>MMNRWWCLLVLHDDGFGFWYDDIRVEICVLSVVLGGSRWMFRTNISKFKAPAFHVLRLEVSELDHNHQEMKK</sequence>
<dbReference type="Proteomes" id="UP001157418">
    <property type="component" value="Unassembled WGS sequence"/>
</dbReference>
<name>A0AAU9NC59_9ASTR</name>
<accession>A0AAU9NC59</accession>
<evidence type="ECO:0000313" key="2">
    <source>
        <dbReference type="Proteomes" id="UP001157418"/>
    </source>
</evidence>
<reference evidence="1 2" key="1">
    <citation type="submission" date="2022-01" db="EMBL/GenBank/DDBJ databases">
        <authorList>
            <person name="Xiong W."/>
            <person name="Schranz E."/>
        </authorList>
    </citation>
    <scope>NUCLEOTIDE SEQUENCE [LARGE SCALE GENOMIC DNA]</scope>
</reference>